<accession>A0A1B9E0G1</accession>
<keyword evidence="2" id="KW-1185">Reference proteome</keyword>
<dbReference type="Proteomes" id="UP000093510">
    <property type="component" value="Unassembled WGS sequence"/>
</dbReference>
<evidence type="ECO:0008006" key="3">
    <source>
        <dbReference type="Google" id="ProtNLM"/>
    </source>
</evidence>
<sequence>MHKMQESSRLEKAIRTGGYGNELDKDPYLNWSNEKIKEFASKVFPELFKDANSPDFEKQLMIGNDPNIAGRACKEFTVDASGKYTVRSLGKILIRSNVLNSIRQLATTVGHELNHVVDHISGDYANWANHNSAGVAHSLSETKATNWEIYMRQ</sequence>
<comment type="caution">
    <text evidence="1">The sequence shown here is derived from an EMBL/GenBank/DDBJ whole genome shotgun (WGS) entry which is preliminary data.</text>
</comment>
<gene>
    <name evidence="1" type="ORF">LPBF_08425</name>
</gene>
<evidence type="ECO:0000313" key="2">
    <source>
        <dbReference type="Proteomes" id="UP000093510"/>
    </source>
</evidence>
<dbReference type="EMBL" id="LVEP01000029">
    <property type="protein sequence ID" value="OCB75407.1"/>
    <property type="molecule type" value="Genomic_DNA"/>
</dbReference>
<name>A0A1B9E0G1_9FLAO</name>
<evidence type="ECO:0000313" key="1">
    <source>
        <dbReference type="EMBL" id="OCB75407.1"/>
    </source>
</evidence>
<dbReference type="STRING" id="1763534.GCA_001831475_00599"/>
<protein>
    <recommendedName>
        <fullName evidence="3">Tox-MPTase3 domain-containing protein</fullName>
    </recommendedName>
</protein>
<organism evidence="1 2">
    <name type="scientific">Flavobacterium crassostreae</name>
    <dbReference type="NCBI Taxonomy" id="1763534"/>
    <lineage>
        <taxon>Bacteria</taxon>
        <taxon>Pseudomonadati</taxon>
        <taxon>Bacteroidota</taxon>
        <taxon>Flavobacteriia</taxon>
        <taxon>Flavobacteriales</taxon>
        <taxon>Flavobacteriaceae</taxon>
        <taxon>Flavobacterium</taxon>
    </lineage>
</organism>
<dbReference type="AlphaFoldDB" id="A0A1B9E0G1"/>
<proteinExistence type="predicted"/>
<reference evidence="1 2" key="1">
    <citation type="submission" date="2016-03" db="EMBL/GenBank/DDBJ databases">
        <authorList>
            <person name="Ploux O."/>
        </authorList>
    </citation>
    <scope>NUCLEOTIDE SEQUENCE [LARGE SCALE GENOMIC DNA]</scope>
    <source>
        <strain evidence="1 2">LPB0076</strain>
    </source>
</reference>